<evidence type="ECO:0000256" key="7">
    <source>
        <dbReference type="ARBA" id="ARBA00023224"/>
    </source>
</evidence>
<dbReference type="PROSITE" id="PS50262">
    <property type="entry name" value="G_PROTEIN_RECEP_F1_2"/>
    <property type="match status" value="1"/>
</dbReference>
<keyword evidence="3 9" id="KW-1133">Transmembrane helix</keyword>
<name>A0A8C6T393_9GOBI</name>
<evidence type="ECO:0000256" key="4">
    <source>
        <dbReference type="ARBA" id="ARBA00023040"/>
    </source>
</evidence>
<evidence type="ECO:0000259" key="10">
    <source>
        <dbReference type="PROSITE" id="PS50262"/>
    </source>
</evidence>
<evidence type="ECO:0000256" key="1">
    <source>
        <dbReference type="ARBA" id="ARBA00004141"/>
    </source>
</evidence>
<dbReference type="InterPro" id="IPR000276">
    <property type="entry name" value="GPCR_Rhodpsn"/>
</dbReference>
<organism evidence="11 12">
    <name type="scientific">Neogobius melanostomus</name>
    <name type="common">round goby</name>
    <dbReference type="NCBI Taxonomy" id="47308"/>
    <lineage>
        <taxon>Eukaryota</taxon>
        <taxon>Metazoa</taxon>
        <taxon>Chordata</taxon>
        <taxon>Craniata</taxon>
        <taxon>Vertebrata</taxon>
        <taxon>Euteleostomi</taxon>
        <taxon>Actinopterygii</taxon>
        <taxon>Neopterygii</taxon>
        <taxon>Teleostei</taxon>
        <taxon>Neoteleostei</taxon>
        <taxon>Acanthomorphata</taxon>
        <taxon>Gobiaria</taxon>
        <taxon>Gobiiformes</taxon>
        <taxon>Gobioidei</taxon>
        <taxon>Gobiidae</taxon>
        <taxon>Benthophilinae</taxon>
        <taxon>Neogobiini</taxon>
        <taxon>Neogobius</taxon>
    </lineage>
</organism>
<protein>
    <recommendedName>
        <fullName evidence="10">G-protein coupled receptors family 1 profile domain-containing protein</fullName>
    </recommendedName>
</protein>
<keyword evidence="6" id="KW-0675">Receptor</keyword>
<feature type="domain" description="G-protein coupled receptors family 1 profile" evidence="10">
    <location>
        <begin position="50"/>
        <end position="294"/>
    </location>
</feature>
<evidence type="ECO:0000256" key="5">
    <source>
        <dbReference type="ARBA" id="ARBA00023136"/>
    </source>
</evidence>
<feature type="transmembrane region" description="Helical" evidence="9">
    <location>
        <begin position="35"/>
        <end position="58"/>
    </location>
</feature>
<reference evidence="11" key="1">
    <citation type="submission" date="2025-08" db="UniProtKB">
        <authorList>
            <consortium name="Ensembl"/>
        </authorList>
    </citation>
    <scope>IDENTIFICATION</scope>
</reference>
<dbReference type="Ensembl" id="ENSNMLT00000016563.1">
    <property type="protein sequence ID" value="ENSNMLP00000014737.1"/>
    <property type="gene ID" value="ENSNMLG00000009810.1"/>
</dbReference>
<dbReference type="PANTHER" id="PTHR45695:SF21">
    <property type="entry name" value="G-PROTEIN COUPLED RECEPTOR 151-RELATED"/>
    <property type="match status" value="1"/>
</dbReference>
<feature type="region of interest" description="Disordered" evidence="8">
    <location>
        <begin position="372"/>
        <end position="409"/>
    </location>
</feature>
<dbReference type="Proteomes" id="UP000694523">
    <property type="component" value="Unplaced"/>
</dbReference>
<keyword evidence="12" id="KW-1185">Reference proteome</keyword>
<reference evidence="11" key="2">
    <citation type="submission" date="2025-09" db="UniProtKB">
        <authorList>
            <consortium name="Ensembl"/>
        </authorList>
    </citation>
    <scope>IDENTIFICATION</scope>
</reference>
<sequence>MSFQRFLSPNFDGSGTSPARLHGDVLLRNGNIRTAIPVILIGVCVAGALCNLLVLLVFIRDFRKGRGSEVKALLASIATTDLLILLLCAPVRAVTYYKQIWTLGSFVCRTTDWFQHSCIVAKTLILAATTRSKHTFIAGAEEGFQHATWIHGALAFVWLVAMLFSLPQLLFASLVQYSLGEVVCVSEMPVCASEFMNLLYKIYPTVVFVVPVIFTLAYYTKTLHGAVNDAPNPRHQSKVTLVLLCLSGALGLMLLPEWGTFTWIRLGFSRPPVGLLIFADVLLYACSSVFPALLMTMYDDVRQGLVSLWYLATCRPRKQPPPPPTPPPVPPETTTVTVCKMCVKHDGHSAEACENDMDKTIPDVEHFWTGRRNTHVEDEHDPVPWERDPKMQENGEKPNESDSKRMECL</sequence>
<evidence type="ECO:0000256" key="2">
    <source>
        <dbReference type="ARBA" id="ARBA00022692"/>
    </source>
</evidence>
<dbReference type="GO" id="GO:0004930">
    <property type="term" value="F:G protein-coupled receptor activity"/>
    <property type="evidence" value="ECO:0007669"/>
    <property type="project" value="UniProtKB-KW"/>
</dbReference>
<evidence type="ECO:0000256" key="9">
    <source>
        <dbReference type="SAM" id="Phobius"/>
    </source>
</evidence>
<keyword evidence="2 9" id="KW-0812">Transmembrane</keyword>
<feature type="transmembrane region" description="Helical" evidence="9">
    <location>
        <begin position="149"/>
        <end position="171"/>
    </location>
</feature>
<feature type="transmembrane region" description="Helical" evidence="9">
    <location>
        <begin position="273"/>
        <end position="294"/>
    </location>
</feature>
<comment type="subcellular location">
    <subcellularLocation>
        <location evidence="1">Membrane</location>
        <topology evidence="1">Multi-pass membrane protein</topology>
    </subcellularLocation>
</comment>
<feature type="transmembrane region" description="Helical" evidence="9">
    <location>
        <begin position="202"/>
        <end position="220"/>
    </location>
</feature>
<dbReference type="InterPro" id="IPR017452">
    <property type="entry name" value="GPCR_Rhodpsn_7TM"/>
</dbReference>
<dbReference type="Pfam" id="PF00001">
    <property type="entry name" value="7tm_1"/>
    <property type="match status" value="1"/>
</dbReference>
<evidence type="ECO:0000256" key="8">
    <source>
        <dbReference type="SAM" id="MobiDB-lite"/>
    </source>
</evidence>
<dbReference type="SUPFAM" id="SSF81321">
    <property type="entry name" value="Family A G protein-coupled receptor-like"/>
    <property type="match status" value="1"/>
</dbReference>
<evidence type="ECO:0000313" key="11">
    <source>
        <dbReference type="Ensembl" id="ENSNMLP00000014737.1"/>
    </source>
</evidence>
<dbReference type="PRINTS" id="PR00237">
    <property type="entry name" value="GPCRRHODOPSN"/>
</dbReference>
<proteinExistence type="predicted"/>
<keyword evidence="4" id="KW-0297">G-protein coupled receptor</keyword>
<keyword evidence="7" id="KW-0807">Transducer</keyword>
<evidence type="ECO:0000256" key="3">
    <source>
        <dbReference type="ARBA" id="ARBA00022989"/>
    </source>
</evidence>
<feature type="transmembrane region" description="Helical" evidence="9">
    <location>
        <begin position="241"/>
        <end position="261"/>
    </location>
</feature>
<feature type="transmembrane region" description="Helical" evidence="9">
    <location>
        <begin position="70"/>
        <end position="93"/>
    </location>
</feature>
<dbReference type="PANTHER" id="PTHR45695">
    <property type="entry name" value="LEUCOKININ RECEPTOR-RELATED"/>
    <property type="match status" value="1"/>
</dbReference>
<keyword evidence="5 9" id="KW-0472">Membrane</keyword>
<dbReference type="AlphaFoldDB" id="A0A8C6T393"/>
<evidence type="ECO:0000256" key="6">
    <source>
        <dbReference type="ARBA" id="ARBA00023170"/>
    </source>
</evidence>
<evidence type="ECO:0000313" key="12">
    <source>
        <dbReference type="Proteomes" id="UP000694523"/>
    </source>
</evidence>
<dbReference type="GO" id="GO:0005886">
    <property type="term" value="C:plasma membrane"/>
    <property type="evidence" value="ECO:0007669"/>
    <property type="project" value="TreeGrafter"/>
</dbReference>
<dbReference type="Gene3D" id="1.20.1070.10">
    <property type="entry name" value="Rhodopsin 7-helix transmembrane proteins"/>
    <property type="match status" value="1"/>
</dbReference>
<accession>A0A8C6T393</accession>